<dbReference type="Proteomes" id="UP000178323">
    <property type="component" value="Unassembled WGS sequence"/>
</dbReference>
<evidence type="ECO:0000256" key="1">
    <source>
        <dbReference type="ARBA" id="ARBA00022490"/>
    </source>
</evidence>
<dbReference type="GO" id="GO:0051304">
    <property type="term" value="P:chromosome separation"/>
    <property type="evidence" value="ECO:0007669"/>
    <property type="project" value="InterPro"/>
</dbReference>
<dbReference type="PANTHER" id="PTHR34298">
    <property type="entry name" value="SEGREGATION AND CONDENSATION PROTEIN B"/>
    <property type="match status" value="1"/>
</dbReference>
<dbReference type="GO" id="GO:0051301">
    <property type="term" value="P:cell division"/>
    <property type="evidence" value="ECO:0007669"/>
    <property type="project" value="UniProtKB-KW"/>
</dbReference>
<keyword evidence="4" id="KW-0131">Cell cycle</keyword>
<keyword evidence="1" id="KW-0963">Cytoplasm</keyword>
<accession>A0A1F5S315</accession>
<dbReference type="PIRSF" id="PIRSF019345">
    <property type="entry name" value="ScpB"/>
    <property type="match status" value="1"/>
</dbReference>
<dbReference type="InterPro" id="IPR005234">
    <property type="entry name" value="ScpB_csome_segregation"/>
</dbReference>
<sequence length="192" mass="21888">MSIKSPIESLLFISNKPLSVKQLAQIFNCKNEEILMIMDELTEKYNNENSGIHILRHKSWTSGGTKFQMSTNPVNASVVGEFIKEEMSGELTKPSLETLTIIAYRGPISKTEIEQIRGVNCSLILKNLLLRGLVEVREDKEKMADYYNITEKFLRHLGVSKVEELPDYERLSGSEVIDEMLLGETNHEFVIH</sequence>
<reference evidence="5 6" key="1">
    <citation type="journal article" date="2016" name="Nat. Commun.">
        <title>Thousands of microbial genomes shed light on interconnected biogeochemical processes in an aquifer system.</title>
        <authorList>
            <person name="Anantharaman K."/>
            <person name="Brown C.T."/>
            <person name="Hug L.A."/>
            <person name="Sharon I."/>
            <person name="Castelle C.J."/>
            <person name="Probst A.J."/>
            <person name="Thomas B.C."/>
            <person name="Singh A."/>
            <person name="Wilkins M.J."/>
            <person name="Karaoz U."/>
            <person name="Brodie E.L."/>
            <person name="Williams K.H."/>
            <person name="Hubbard S.S."/>
            <person name="Banfield J.F."/>
        </authorList>
    </citation>
    <scope>NUCLEOTIDE SEQUENCE [LARGE SCALE GENOMIC DNA]</scope>
</reference>
<proteinExistence type="predicted"/>
<dbReference type="STRING" id="1797985.A2Y83_01865"/>
<evidence type="ECO:0000256" key="4">
    <source>
        <dbReference type="ARBA" id="ARBA00023306"/>
    </source>
</evidence>
<dbReference type="Pfam" id="PF04079">
    <property type="entry name" value="SMC_ScpB"/>
    <property type="match status" value="1"/>
</dbReference>
<dbReference type="PANTHER" id="PTHR34298:SF2">
    <property type="entry name" value="SEGREGATION AND CONDENSATION PROTEIN B"/>
    <property type="match status" value="1"/>
</dbReference>
<gene>
    <name evidence="5" type="ORF">A2Y83_01865</name>
</gene>
<evidence type="ECO:0000256" key="3">
    <source>
        <dbReference type="ARBA" id="ARBA00022829"/>
    </source>
</evidence>
<keyword evidence="3" id="KW-0159">Chromosome partition</keyword>
<organism evidence="5 6">
    <name type="scientific">Candidatus Falkowbacteria bacterium RBG_13_39_14</name>
    <dbReference type="NCBI Taxonomy" id="1797985"/>
    <lineage>
        <taxon>Bacteria</taxon>
        <taxon>Candidatus Falkowiibacteriota</taxon>
    </lineage>
</organism>
<evidence type="ECO:0000313" key="5">
    <source>
        <dbReference type="EMBL" id="OGF21059.1"/>
    </source>
</evidence>
<comment type="caution">
    <text evidence="5">The sequence shown here is derived from an EMBL/GenBank/DDBJ whole genome shotgun (WGS) entry which is preliminary data.</text>
</comment>
<keyword evidence="2" id="KW-0132">Cell division</keyword>
<name>A0A1F5S315_9BACT</name>
<dbReference type="Gene3D" id="1.10.10.10">
    <property type="entry name" value="Winged helix-like DNA-binding domain superfamily/Winged helix DNA-binding domain"/>
    <property type="match status" value="2"/>
</dbReference>
<dbReference type="InterPro" id="IPR036390">
    <property type="entry name" value="WH_DNA-bd_sf"/>
</dbReference>
<evidence type="ECO:0000313" key="6">
    <source>
        <dbReference type="Proteomes" id="UP000178323"/>
    </source>
</evidence>
<protein>
    <submittedName>
        <fullName evidence="5">SMC-Scp complex subunit ScpB</fullName>
    </submittedName>
</protein>
<dbReference type="SUPFAM" id="SSF46785">
    <property type="entry name" value="Winged helix' DNA-binding domain"/>
    <property type="match status" value="2"/>
</dbReference>
<dbReference type="InterPro" id="IPR036388">
    <property type="entry name" value="WH-like_DNA-bd_sf"/>
</dbReference>
<evidence type="ECO:0000256" key="2">
    <source>
        <dbReference type="ARBA" id="ARBA00022618"/>
    </source>
</evidence>
<dbReference type="AlphaFoldDB" id="A0A1F5S315"/>
<dbReference type="EMBL" id="MFFS01000073">
    <property type="protein sequence ID" value="OGF21059.1"/>
    <property type="molecule type" value="Genomic_DNA"/>
</dbReference>
<dbReference type="NCBIfam" id="TIGR00281">
    <property type="entry name" value="SMC-Scp complex subunit ScpB"/>
    <property type="match status" value="1"/>
</dbReference>